<sequence length="266" mass="30964">MVKIVVIDDEKWIRKLIIKLLPYDKFSLKVVGEAENGEEGLKLIRDKKPNIVLTDIRMPGISGLDLISEINKITNSTRIIIISGYDIFEYAQKAIKLGVVDFVLKPVEEGELENSISKAIKQLNRDKRINRSESLEKQVKRLEYDFVIKTTTDFSYIKNDKIKKVLMFIEENFQNQISLENVSDVVLMNRSYLSETFKKEVGIGFNKYLITKRFDASKKLLINNMELTITDIASIVGFIDANYFSRLFKRYFKCTPQDFRNKYSTR</sequence>
<name>A0A5C1Q9M3_9SPIO</name>
<dbReference type="SMART" id="SM00342">
    <property type="entry name" value="HTH_ARAC"/>
    <property type="match status" value="1"/>
</dbReference>
<evidence type="ECO:0000259" key="9">
    <source>
        <dbReference type="PROSITE" id="PS01124"/>
    </source>
</evidence>
<dbReference type="InterPro" id="IPR051552">
    <property type="entry name" value="HptR"/>
</dbReference>
<evidence type="ECO:0000313" key="12">
    <source>
        <dbReference type="Proteomes" id="UP000323824"/>
    </source>
</evidence>
<evidence type="ECO:0000256" key="4">
    <source>
        <dbReference type="ARBA" id="ARBA00023012"/>
    </source>
</evidence>
<reference evidence="11 12" key="2">
    <citation type="submission" date="2019-09" db="EMBL/GenBank/DDBJ databases">
        <title>Complete Genome Sequence and Methylome Analysis of free living Spirochaetas.</title>
        <authorList>
            <person name="Leshcheva N."/>
            <person name="Mikheeva N."/>
        </authorList>
    </citation>
    <scope>NUCLEOTIDE SEQUENCE [LARGE SCALE GENOMIC DNA]</scope>
    <source>
        <strain evidence="11 12">P</strain>
    </source>
</reference>
<evidence type="ECO:0000256" key="3">
    <source>
        <dbReference type="ARBA" id="ARBA00022553"/>
    </source>
</evidence>
<dbReference type="KEGG" id="sper:EW093_04800"/>
<dbReference type="InterPro" id="IPR020449">
    <property type="entry name" value="Tscrpt_reg_AraC-type_HTH"/>
</dbReference>
<keyword evidence="6" id="KW-0238">DNA-binding</keyword>
<keyword evidence="5" id="KW-0805">Transcription regulation</keyword>
<evidence type="ECO:0000256" key="7">
    <source>
        <dbReference type="ARBA" id="ARBA00023163"/>
    </source>
</evidence>
<dbReference type="RefSeq" id="WP_149567305.1">
    <property type="nucleotide sequence ID" value="NZ_CP035807.1"/>
</dbReference>
<dbReference type="InterPro" id="IPR009057">
    <property type="entry name" value="Homeodomain-like_sf"/>
</dbReference>
<dbReference type="GO" id="GO:0005737">
    <property type="term" value="C:cytoplasm"/>
    <property type="evidence" value="ECO:0007669"/>
    <property type="project" value="UniProtKB-SubCell"/>
</dbReference>
<dbReference type="PANTHER" id="PTHR42713">
    <property type="entry name" value="HISTIDINE KINASE-RELATED"/>
    <property type="match status" value="1"/>
</dbReference>
<dbReference type="Gene3D" id="1.10.10.60">
    <property type="entry name" value="Homeodomain-like"/>
    <property type="match status" value="2"/>
</dbReference>
<dbReference type="InterPro" id="IPR001789">
    <property type="entry name" value="Sig_transdc_resp-reg_receiver"/>
</dbReference>
<evidence type="ECO:0000256" key="1">
    <source>
        <dbReference type="ARBA" id="ARBA00004496"/>
    </source>
</evidence>
<keyword evidence="4" id="KW-0902">Two-component regulatory system</keyword>
<keyword evidence="3 8" id="KW-0597">Phosphoprotein</keyword>
<dbReference type="PRINTS" id="PR00032">
    <property type="entry name" value="HTHARAC"/>
</dbReference>
<dbReference type="Pfam" id="PF12833">
    <property type="entry name" value="HTH_18"/>
    <property type="match status" value="1"/>
</dbReference>
<keyword evidence="2" id="KW-0963">Cytoplasm</keyword>
<evidence type="ECO:0000256" key="2">
    <source>
        <dbReference type="ARBA" id="ARBA00022490"/>
    </source>
</evidence>
<dbReference type="PANTHER" id="PTHR42713:SF3">
    <property type="entry name" value="TRANSCRIPTIONAL REGULATORY PROTEIN HPTR"/>
    <property type="match status" value="1"/>
</dbReference>
<dbReference type="GO" id="GO:0000160">
    <property type="term" value="P:phosphorelay signal transduction system"/>
    <property type="evidence" value="ECO:0007669"/>
    <property type="project" value="UniProtKB-KW"/>
</dbReference>
<dbReference type="Pfam" id="PF00072">
    <property type="entry name" value="Response_reg"/>
    <property type="match status" value="1"/>
</dbReference>
<proteinExistence type="predicted"/>
<dbReference type="OrthoDB" id="360808at2"/>
<feature type="modified residue" description="4-aspartylphosphate" evidence="8">
    <location>
        <position position="55"/>
    </location>
</feature>
<reference evidence="11 12" key="1">
    <citation type="submission" date="2019-02" db="EMBL/GenBank/DDBJ databases">
        <authorList>
            <person name="Fomenkov A."/>
            <person name="Dubinina G."/>
            <person name="Grabovich M."/>
            <person name="Vincze T."/>
            <person name="Roberts R.J."/>
        </authorList>
    </citation>
    <scope>NUCLEOTIDE SEQUENCE [LARGE SCALE GENOMIC DNA]</scope>
    <source>
        <strain evidence="11 12">P</strain>
    </source>
</reference>
<evidence type="ECO:0000313" key="11">
    <source>
        <dbReference type="EMBL" id="QEN04048.1"/>
    </source>
</evidence>
<dbReference type="CDD" id="cd17536">
    <property type="entry name" value="REC_YesN-like"/>
    <property type="match status" value="1"/>
</dbReference>
<gene>
    <name evidence="11" type="ORF">EW093_04800</name>
</gene>
<evidence type="ECO:0000256" key="5">
    <source>
        <dbReference type="ARBA" id="ARBA00023015"/>
    </source>
</evidence>
<dbReference type="SMART" id="SM00448">
    <property type="entry name" value="REC"/>
    <property type="match status" value="1"/>
</dbReference>
<dbReference type="SUPFAM" id="SSF46689">
    <property type="entry name" value="Homeodomain-like"/>
    <property type="match status" value="2"/>
</dbReference>
<dbReference type="AlphaFoldDB" id="A0A5C1Q9M3"/>
<keyword evidence="7" id="KW-0804">Transcription</keyword>
<dbReference type="GO" id="GO:0003700">
    <property type="term" value="F:DNA-binding transcription factor activity"/>
    <property type="evidence" value="ECO:0007669"/>
    <property type="project" value="InterPro"/>
</dbReference>
<evidence type="ECO:0000256" key="8">
    <source>
        <dbReference type="PROSITE-ProRule" id="PRU00169"/>
    </source>
</evidence>
<dbReference type="SUPFAM" id="SSF52172">
    <property type="entry name" value="CheY-like"/>
    <property type="match status" value="1"/>
</dbReference>
<dbReference type="InterPro" id="IPR011006">
    <property type="entry name" value="CheY-like_superfamily"/>
</dbReference>
<accession>A0A5C1Q9M3</accession>
<comment type="subcellular location">
    <subcellularLocation>
        <location evidence="1">Cytoplasm</location>
    </subcellularLocation>
</comment>
<dbReference type="Gene3D" id="3.40.50.2300">
    <property type="match status" value="1"/>
</dbReference>
<protein>
    <submittedName>
        <fullName evidence="11">Response regulator</fullName>
    </submittedName>
</protein>
<organism evidence="11 12">
    <name type="scientific">Thiospirochaeta perfilievii</name>
    <dbReference type="NCBI Taxonomy" id="252967"/>
    <lineage>
        <taxon>Bacteria</taxon>
        <taxon>Pseudomonadati</taxon>
        <taxon>Spirochaetota</taxon>
        <taxon>Spirochaetia</taxon>
        <taxon>Spirochaetales</taxon>
        <taxon>Spirochaetaceae</taxon>
        <taxon>Thiospirochaeta</taxon>
    </lineage>
</organism>
<feature type="domain" description="Response regulatory" evidence="10">
    <location>
        <begin position="3"/>
        <end position="120"/>
    </location>
</feature>
<dbReference type="GO" id="GO:0043565">
    <property type="term" value="F:sequence-specific DNA binding"/>
    <property type="evidence" value="ECO:0007669"/>
    <property type="project" value="InterPro"/>
</dbReference>
<feature type="domain" description="HTH araC/xylS-type" evidence="9">
    <location>
        <begin position="163"/>
        <end position="262"/>
    </location>
</feature>
<dbReference type="InterPro" id="IPR018060">
    <property type="entry name" value="HTH_AraC"/>
</dbReference>
<dbReference type="Proteomes" id="UP000323824">
    <property type="component" value="Chromosome"/>
</dbReference>
<dbReference type="PROSITE" id="PS01124">
    <property type="entry name" value="HTH_ARAC_FAMILY_2"/>
    <property type="match status" value="1"/>
</dbReference>
<keyword evidence="12" id="KW-1185">Reference proteome</keyword>
<evidence type="ECO:0000259" key="10">
    <source>
        <dbReference type="PROSITE" id="PS50110"/>
    </source>
</evidence>
<dbReference type="EMBL" id="CP035807">
    <property type="protein sequence ID" value="QEN04048.1"/>
    <property type="molecule type" value="Genomic_DNA"/>
</dbReference>
<dbReference type="PROSITE" id="PS50110">
    <property type="entry name" value="RESPONSE_REGULATORY"/>
    <property type="match status" value="1"/>
</dbReference>
<evidence type="ECO:0000256" key="6">
    <source>
        <dbReference type="ARBA" id="ARBA00023125"/>
    </source>
</evidence>